<keyword evidence="2" id="KW-0805">Transcription regulation</keyword>
<sequence length="284" mass="30600">MDVELRHLRALVAIAEEGTITAAAETLRLTQPALSRTLAQLEQRVGVRLLDRSGRRPALTPAGRTLSEHGRVILARVQAAVADAAAVDRPLRLGYSCSVLGRFTVPLLRSWRREHPQTPLELRRHDTGAAGLATGEVDVAVLRRPVADAGLWVEELYWEERFAALPDNHPLACRPSVTLDQLASGTLALCPGLSTVHLDLWPPAARPAHTVEVRDVDEWLTVIATGDVFGVAAAGTCESHPHPGVRYVPVADAPATTVYLARPAHPTHPRTGDLLALARQLTAG</sequence>
<dbReference type="Gene3D" id="3.40.190.10">
    <property type="entry name" value="Periplasmic binding protein-like II"/>
    <property type="match status" value="2"/>
</dbReference>
<dbReference type="PANTHER" id="PTHR30346">
    <property type="entry name" value="TRANSCRIPTIONAL DUAL REGULATOR HCAR-RELATED"/>
    <property type="match status" value="1"/>
</dbReference>
<gene>
    <name evidence="6" type="ORF">AB0L16_13965</name>
</gene>
<evidence type="ECO:0000256" key="2">
    <source>
        <dbReference type="ARBA" id="ARBA00023015"/>
    </source>
</evidence>
<dbReference type="Gene3D" id="1.10.10.10">
    <property type="entry name" value="Winged helix-like DNA-binding domain superfamily/Winged helix DNA-binding domain"/>
    <property type="match status" value="1"/>
</dbReference>
<comment type="caution">
    <text evidence="6">The sequence shown here is derived from an EMBL/GenBank/DDBJ whole genome shotgun (WGS) entry which is preliminary data.</text>
</comment>
<keyword evidence="7" id="KW-1185">Reference proteome</keyword>
<dbReference type="Pfam" id="PF03466">
    <property type="entry name" value="LysR_substrate"/>
    <property type="match status" value="1"/>
</dbReference>
<evidence type="ECO:0000259" key="5">
    <source>
        <dbReference type="PROSITE" id="PS50931"/>
    </source>
</evidence>
<dbReference type="EMBL" id="JBFAUK010000009">
    <property type="protein sequence ID" value="MEV5507571.1"/>
    <property type="molecule type" value="Genomic_DNA"/>
</dbReference>
<dbReference type="InterPro" id="IPR036390">
    <property type="entry name" value="WH_DNA-bd_sf"/>
</dbReference>
<dbReference type="SUPFAM" id="SSF46785">
    <property type="entry name" value="Winged helix' DNA-binding domain"/>
    <property type="match status" value="1"/>
</dbReference>
<dbReference type="InterPro" id="IPR000847">
    <property type="entry name" value="LysR_HTH_N"/>
</dbReference>
<evidence type="ECO:0000256" key="1">
    <source>
        <dbReference type="ARBA" id="ARBA00009437"/>
    </source>
</evidence>
<protein>
    <submittedName>
        <fullName evidence="6">LysR family transcriptional regulator</fullName>
    </submittedName>
</protein>
<reference evidence="6 7" key="1">
    <citation type="submission" date="2024-06" db="EMBL/GenBank/DDBJ databases">
        <title>The Natural Products Discovery Center: Release of the First 8490 Sequenced Strains for Exploring Actinobacteria Biosynthetic Diversity.</title>
        <authorList>
            <person name="Kalkreuter E."/>
            <person name="Kautsar S.A."/>
            <person name="Yang D."/>
            <person name="Bader C.D."/>
            <person name="Teijaro C.N."/>
            <person name="Fluegel L."/>
            <person name="Davis C.M."/>
            <person name="Simpson J.R."/>
            <person name="Lauterbach L."/>
            <person name="Steele A.D."/>
            <person name="Gui C."/>
            <person name="Meng S."/>
            <person name="Li G."/>
            <person name="Viehrig K."/>
            <person name="Ye F."/>
            <person name="Su P."/>
            <person name="Kiefer A.F."/>
            <person name="Nichols A."/>
            <person name="Cepeda A.J."/>
            <person name="Yan W."/>
            <person name="Fan B."/>
            <person name="Jiang Y."/>
            <person name="Adhikari A."/>
            <person name="Zheng C.-J."/>
            <person name="Schuster L."/>
            <person name="Cowan T.M."/>
            <person name="Smanski M.J."/>
            <person name="Chevrette M.G."/>
            <person name="De Carvalho L.P.S."/>
            <person name="Shen B."/>
        </authorList>
    </citation>
    <scope>NUCLEOTIDE SEQUENCE [LARGE SCALE GENOMIC DNA]</scope>
    <source>
        <strain evidence="6 7">NPDC052347</strain>
    </source>
</reference>
<dbReference type="Proteomes" id="UP001552594">
    <property type="component" value="Unassembled WGS sequence"/>
</dbReference>
<dbReference type="PROSITE" id="PS50931">
    <property type="entry name" value="HTH_LYSR"/>
    <property type="match status" value="1"/>
</dbReference>
<evidence type="ECO:0000313" key="7">
    <source>
        <dbReference type="Proteomes" id="UP001552594"/>
    </source>
</evidence>
<proteinExistence type="inferred from homology"/>
<keyword evidence="4" id="KW-0804">Transcription</keyword>
<dbReference type="InterPro" id="IPR005119">
    <property type="entry name" value="LysR_subst-bd"/>
</dbReference>
<dbReference type="PRINTS" id="PR00039">
    <property type="entry name" value="HTHLYSR"/>
</dbReference>
<evidence type="ECO:0000256" key="4">
    <source>
        <dbReference type="ARBA" id="ARBA00023163"/>
    </source>
</evidence>
<dbReference type="RefSeq" id="WP_109282583.1">
    <property type="nucleotide sequence ID" value="NZ_JBFAUK010000009.1"/>
</dbReference>
<dbReference type="InterPro" id="IPR036388">
    <property type="entry name" value="WH-like_DNA-bd_sf"/>
</dbReference>
<organism evidence="6 7">
    <name type="scientific">Streptomyces orinoci</name>
    <name type="common">Streptoverticillium orinoci</name>
    <dbReference type="NCBI Taxonomy" id="67339"/>
    <lineage>
        <taxon>Bacteria</taxon>
        <taxon>Bacillati</taxon>
        <taxon>Actinomycetota</taxon>
        <taxon>Actinomycetes</taxon>
        <taxon>Kitasatosporales</taxon>
        <taxon>Streptomycetaceae</taxon>
        <taxon>Streptomyces</taxon>
    </lineage>
</organism>
<keyword evidence="3" id="KW-0238">DNA-binding</keyword>
<name>A0ABV3JXE9_STRON</name>
<dbReference type="SUPFAM" id="SSF53850">
    <property type="entry name" value="Periplasmic binding protein-like II"/>
    <property type="match status" value="1"/>
</dbReference>
<comment type="similarity">
    <text evidence="1">Belongs to the LysR transcriptional regulatory family.</text>
</comment>
<dbReference type="Pfam" id="PF00126">
    <property type="entry name" value="HTH_1"/>
    <property type="match status" value="1"/>
</dbReference>
<evidence type="ECO:0000313" key="6">
    <source>
        <dbReference type="EMBL" id="MEV5507571.1"/>
    </source>
</evidence>
<accession>A0ABV3JXE9</accession>
<evidence type="ECO:0000256" key="3">
    <source>
        <dbReference type="ARBA" id="ARBA00023125"/>
    </source>
</evidence>
<feature type="domain" description="HTH lysR-type" evidence="5">
    <location>
        <begin position="3"/>
        <end position="60"/>
    </location>
</feature>
<dbReference type="PANTHER" id="PTHR30346:SF28">
    <property type="entry name" value="HTH-TYPE TRANSCRIPTIONAL REGULATOR CYNR"/>
    <property type="match status" value="1"/>
</dbReference>